<proteinExistence type="predicted"/>
<dbReference type="AlphaFoldDB" id="A0A0F6HBK3"/>
<name>A0A0F6HBK3_LEPIR</name>
<accession>A0A0F6HBK3</accession>
<sequence length="38" mass="4462">MLFEIANVILVSEPKVRKPYCDKQIFPDTTNKIFFSQT</sequence>
<protein>
    <submittedName>
        <fullName evidence="1">Uncharacterized protein</fullName>
    </submittedName>
</protein>
<evidence type="ECO:0000313" key="2">
    <source>
        <dbReference type="Proteomes" id="UP000006324"/>
    </source>
</evidence>
<gene>
    <name evidence="1" type="ORF">LEP1GSC104_4714</name>
</gene>
<comment type="caution">
    <text evidence="1">The sequence shown here is derived from an EMBL/GenBank/DDBJ whole genome shotgun (WGS) entry which is preliminary data.</text>
</comment>
<dbReference type="EMBL" id="AHNQ02000022">
    <property type="protein sequence ID" value="EKO25669.1"/>
    <property type="molecule type" value="Genomic_DNA"/>
</dbReference>
<reference evidence="1 2" key="1">
    <citation type="submission" date="2012-09" db="EMBL/GenBank/DDBJ databases">
        <authorList>
            <person name="Harkins D.M."/>
            <person name="Durkin A.S."/>
            <person name="Brinkac L.M."/>
            <person name="Selengut J.D."/>
            <person name="Sanka R."/>
            <person name="DePew J."/>
            <person name="Purushe J."/>
            <person name="Chanthongthip A."/>
            <person name="Lattana O."/>
            <person name="Phetsouvanh R."/>
            <person name="Newton P.N."/>
            <person name="Vinetz J.M."/>
            <person name="Sutton G.G."/>
            <person name="Nelson W.C."/>
            <person name="Fouts D.E."/>
        </authorList>
    </citation>
    <scope>NUCLEOTIDE SEQUENCE [LARGE SCALE GENOMIC DNA]</scope>
    <source>
        <strain evidence="1 2">UI 12621</strain>
    </source>
</reference>
<organism evidence="1 2">
    <name type="scientific">Leptospira interrogans str. UI 12621</name>
    <dbReference type="NCBI Taxonomy" id="1049937"/>
    <lineage>
        <taxon>Bacteria</taxon>
        <taxon>Pseudomonadati</taxon>
        <taxon>Spirochaetota</taxon>
        <taxon>Spirochaetia</taxon>
        <taxon>Leptospirales</taxon>
        <taxon>Leptospiraceae</taxon>
        <taxon>Leptospira</taxon>
    </lineage>
</organism>
<dbReference type="Proteomes" id="UP000006324">
    <property type="component" value="Unassembled WGS sequence"/>
</dbReference>
<evidence type="ECO:0000313" key="1">
    <source>
        <dbReference type="EMBL" id="EKO25669.1"/>
    </source>
</evidence>